<reference evidence="3 4" key="1">
    <citation type="journal article" date="2018" name="Cell">
        <title>The Chara Genome: Secondary Complexity and Implications for Plant Terrestrialization.</title>
        <authorList>
            <person name="Nishiyama T."/>
            <person name="Sakayama H."/>
            <person name="Vries J.D."/>
            <person name="Buschmann H."/>
            <person name="Saint-Marcoux D."/>
            <person name="Ullrich K.K."/>
            <person name="Haas F.B."/>
            <person name="Vanderstraeten L."/>
            <person name="Becker D."/>
            <person name="Lang D."/>
            <person name="Vosolsobe S."/>
            <person name="Rombauts S."/>
            <person name="Wilhelmsson P.K.I."/>
            <person name="Janitza P."/>
            <person name="Kern R."/>
            <person name="Heyl A."/>
            <person name="Rumpler F."/>
            <person name="Villalobos L.I.A.C."/>
            <person name="Clay J.M."/>
            <person name="Skokan R."/>
            <person name="Toyoda A."/>
            <person name="Suzuki Y."/>
            <person name="Kagoshima H."/>
            <person name="Schijlen E."/>
            <person name="Tajeshwar N."/>
            <person name="Catarino B."/>
            <person name="Hetherington A.J."/>
            <person name="Saltykova A."/>
            <person name="Bonnot C."/>
            <person name="Breuninger H."/>
            <person name="Symeonidi A."/>
            <person name="Radhakrishnan G.V."/>
            <person name="Van Nieuwerburgh F."/>
            <person name="Deforce D."/>
            <person name="Chang C."/>
            <person name="Karol K.G."/>
            <person name="Hedrich R."/>
            <person name="Ulvskov P."/>
            <person name="Glockner G."/>
            <person name="Delwiche C.F."/>
            <person name="Petrasek J."/>
            <person name="Van de Peer Y."/>
            <person name="Friml J."/>
            <person name="Beilby M."/>
            <person name="Dolan L."/>
            <person name="Kohara Y."/>
            <person name="Sugano S."/>
            <person name="Fujiyama A."/>
            <person name="Delaux P.-M."/>
            <person name="Quint M."/>
            <person name="TheiBen G."/>
            <person name="Hagemann M."/>
            <person name="Harholt J."/>
            <person name="Dunand C."/>
            <person name="Zachgo S."/>
            <person name="Langdale J."/>
            <person name="Maumus F."/>
            <person name="Straeten D.V.D."/>
            <person name="Gould S.B."/>
            <person name="Rensing S.A."/>
        </authorList>
    </citation>
    <scope>NUCLEOTIDE SEQUENCE [LARGE SCALE GENOMIC DNA]</scope>
    <source>
        <strain evidence="3 4">S276</strain>
    </source>
</reference>
<evidence type="ECO:0000313" key="3">
    <source>
        <dbReference type="EMBL" id="GBG78686.1"/>
    </source>
</evidence>
<feature type="compositionally biased region" description="Gly residues" evidence="1">
    <location>
        <begin position="1"/>
        <end position="10"/>
    </location>
</feature>
<dbReference type="InterPro" id="IPR007021">
    <property type="entry name" value="DUF659"/>
</dbReference>
<organism evidence="3 4">
    <name type="scientific">Chara braunii</name>
    <name type="common">Braun's stonewort</name>
    <dbReference type="NCBI Taxonomy" id="69332"/>
    <lineage>
        <taxon>Eukaryota</taxon>
        <taxon>Viridiplantae</taxon>
        <taxon>Streptophyta</taxon>
        <taxon>Charophyceae</taxon>
        <taxon>Charales</taxon>
        <taxon>Characeae</taxon>
        <taxon>Chara</taxon>
    </lineage>
</organism>
<sequence>MAGDGSGGAGRTRHMLGNTDAGKGKEQLQPVSDKPSSSKSAHSTTTAINKEATPATDPDLFQVKGENEHKKLLKKNAVWKGSSTKAVEHFLRVHKPCPFRTGEIVDELVTQGGKVNPKDKNTRYLLQNFRGLARGAEGGDEAPEDASDANDPSSWPVPPLVRGRSVPQFAAPITTTDDEAAVKGDDGTGGGAARVVLAKTQTTIRKWIDNDAQKKLDIAWAEAMFRAGIAFNFLNFDTTQALHDAYLEVANAKSKVKLPTSICGLSCWTTIVLKVQKSINPFTACWDKTGCTFITDGSTDRKNRSVMNFLAAGEKGAVLVTTVYMTGRKKNAAALAKLWEQVMREIGLKRINAICTDNAEVNKKAAQILERRTDRDVARIPWVPCGAHCCSLLLKDLSSLPWVKDTVKTANTIVKFITNHHATRSHDVHR</sequence>
<dbReference type="Pfam" id="PF04937">
    <property type="entry name" value="DUF659"/>
    <property type="match status" value="1"/>
</dbReference>
<accession>A0A388L8Q7</accession>
<proteinExistence type="predicted"/>
<feature type="compositionally biased region" description="Low complexity" evidence="1">
    <location>
        <begin position="32"/>
        <end position="47"/>
    </location>
</feature>
<dbReference type="Gramene" id="GBG78686">
    <property type="protein sequence ID" value="GBG78686"/>
    <property type="gene ID" value="CBR_g27910"/>
</dbReference>
<comment type="caution">
    <text evidence="3">The sequence shown here is derived from an EMBL/GenBank/DDBJ whole genome shotgun (WGS) entry which is preliminary data.</text>
</comment>
<dbReference type="InterPro" id="IPR012337">
    <property type="entry name" value="RNaseH-like_sf"/>
</dbReference>
<evidence type="ECO:0000256" key="1">
    <source>
        <dbReference type="SAM" id="MobiDB-lite"/>
    </source>
</evidence>
<dbReference type="PANTHER" id="PTHR32166:SF123">
    <property type="entry name" value="BED-TYPE DOMAIN-CONTAINING PROTEIN"/>
    <property type="match status" value="1"/>
</dbReference>
<evidence type="ECO:0000259" key="2">
    <source>
        <dbReference type="Pfam" id="PF04937"/>
    </source>
</evidence>
<dbReference type="AlphaFoldDB" id="A0A388L8Q7"/>
<dbReference type="EMBL" id="BFEA01000301">
    <property type="protein sequence ID" value="GBG78686.1"/>
    <property type="molecule type" value="Genomic_DNA"/>
</dbReference>
<feature type="region of interest" description="Disordered" evidence="1">
    <location>
        <begin position="1"/>
        <end position="62"/>
    </location>
</feature>
<dbReference type="OrthoDB" id="2442898at2759"/>
<name>A0A388L8Q7_CHABU</name>
<feature type="compositionally biased region" description="Acidic residues" evidence="1">
    <location>
        <begin position="138"/>
        <end position="148"/>
    </location>
</feature>
<evidence type="ECO:0000313" key="4">
    <source>
        <dbReference type="Proteomes" id="UP000265515"/>
    </source>
</evidence>
<feature type="region of interest" description="Disordered" evidence="1">
    <location>
        <begin position="135"/>
        <end position="159"/>
    </location>
</feature>
<keyword evidence="4" id="KW-1185">Reference proteome</keyword>
<dbReference type="SUPFAM" id="SSF53098">
    <property type="entry name" value="Ribonuclease H-like"/>
    <property type="match status" value="1"/>
</dbReference>
<feature type="domain" description="DUF659" evidence="2">
    <location>
        <begin position="272"/>
        <end position="413"/>
    </location>
</feature>
<gene>
    <name evidence="3" type="ORF">CBR_g27910</name>
</gene>
<dbReference type="PANTHER" id="PTHR32166">
    <property type="entry name" value="OSJNBA0013A04.12 PROTEIN"/>
    <property type="match status" value="1"/>
</dbReference>
<protein>
    <recommendedName>
        <fullName evidence="2">DUF659 domain-containing protein</fullName>
    </recommendedName>
</protein>
<dbReference type="Proteomes" id="UP000265515">
    <property type="component" value="Unassembled WGS sequence"/>
</dbReference>